<gene>
    <name evidence="1" type="ORF">EB820_16650</name>
</gene>
<accession>A0A3M8AQ87</accession>
<dbReference type="Proteomes" id="UP000276178">
    <property type="component" value="Unassembled WGS sequence"/>
</dbReference>
<evidence type="ECO:0000313" key="1">
    <source>
        <dbReference type="EMBL" id="RNB53219.1"/>
    </source>
</evidence>
<proteinExistence type="predicted"/>
<dbReference type="EMBL" id="RHHN01000048">
    <property type="protein sequence ID" value="RNB53219.1"/>
    <property type="molecule type" value="Genomic_DNA"/>
</dbReference>
<reference evidence="1 2" key="1">
    <citation type="submission" date="2018-10" db="EMBL/GenBank/DDBJ databases">
        <title>Phylogenomics of Brevibacillus.</title>
        <authorList>
            <person name="Dunlap C."/>
        </authorList>
    </citation>
    <scope>NUCLEOTIDE SEQUENCE [LARGE SCALE GENOMIC DNA]</scope>
    <source>
        <strain evidence="1 2">NRRL NRS 1219</strain>
    </source>
</reference>
<evidence type="ECO:0000313" key="2">
    <source>
        <dbReference type="Proteomes" id="UP000276178"/>
    </source>
</evidence>
<organism evidence="1 2">
    <name type="scientific">Brevibacillus agri</name>
    <dbReference type="NCBI Taxonomy" id="51101"/>
    <lineage>
        <taxon>Bacteria</taxon>
        <taxon>Bacillati</taxon>
        <taxon>Bacillota</taxon>
        <taxon>Bacilli</taxon>
        <taxon>Bacillales</taxon>
        <taxon>Paenibacillaceae</taxon>
        <taxon>Brevibacillus</taxon>
    </lineage>
</organism>
<comment type="caution">
    <text evidence="1">The sequence shown here is derived from an EMBL/GenBank/DDBJ whole genome shotgun (WGS) entry which is preliminary data.</text>
</comment>
<name>A0A3M8AQ87_9BACL</name>
<sequence>MRCCVLSDGTSAGNEEVERPREGAFFAEEQANTRGCALRFLAAPRTLAMKECFVGVLPAFCRNMSNDKE</sequence>
<protein>
    <submittedName>
        <fullName evidence="1">Uncharacterized protein</fullName>
    </submittedName>
</protein>
<dbReference type="AlphaFoldDB" id="A0A3M8AQ87"/>